<feature type="region of interest" description="Disordered" evidence="7">
    <location>
        <begin position="727"/>
        <end position="754"/>
    </location>
</feature>
<dbReference type="InterPro" id="IPR018159">
    <property type="entry name" value="Spectrin/alpha-actinin"/>
</dbReference>
<dbReference type="FunFam" id="1.20.58.60:FF:000044">
    <property type="entry name" value="Short stop, isoform K"/>
    <property type="match status" value="1"/>
</dbReference>
<accession>N6TZH1</accession>
<feature type="coiled-coil region" evidence="6">
    <location>
        <begin position="6205"/>
        <end position="6232"/>
    </location>
</feature>
<dbReference type="GO" id="GO:0005198">
    <property type="term" value="F:structural molecule activity"/>
    <property type="evidence" value="ECO:0007669"/>
    <property type="project" value="TreeGrafter"/>
</dbReference>
<dbReference type="FunFam" id="1.20.58.60:FF:000101">
    <property type="entry name" value="Short stop, isoform K"/>
    <property type="match status" value="1"/>
</dbReference>
<keyword evidence="2" id="KW-0963">Cytoplasm</keyword>
<dbReference type="InterPro" id="IPR043197">
    <property type="entry name" value="Plakin"/>
</dbReference>
<dbReference type="FunFam" id="1.20.58.60:FF:000050">
    <property type="entry name" value="Short stop, isoform N"/>
    <property type="match status" value="1"/>
</dbReference>
<dbReference type="SMART" id="SM00250">
    <property type="entry name" value="PLEC"/>
    <property type="match status" value="33"/>
</dbReference>
<dbReference type="GO" id="GO:0005509">
    <property type="term" value="F:calcium ion binding"/>
    <property type="evidence" value="ECO:0007669"/>
    <property type="project" value="InterPro"/>
</dbReference>
<dbReference type="SUPFAM" id="SSF75399">
    <property type="entry name" value="Plakin repeat"/>
    <property type="match status" value="21"/>
</dbReference>
<dbReference type="FunFam" id="1.20.58.60:FF:000260">
    <property type="entry name" value="Kakapo"/>
    <property type="match status" value="1"/>
</dbReference>
<dbReference type="FunFam" id="1.20.58.60:FF:000039">
    <property type="entry name" value="Short stop, isoform N"/>
    <property type="match status" value="1"/>
</dbReference>
<dbReference type="InterPro" id="IPR036534">
    <property type="entry name" value="GAR_dom_sf"/>
</dbReference>
<evidence type="ECO:0000256" key="3">
    <source>
        <dbReference type="ARBA" id="ARBA00022553"/>
    </source>
</evidence>
<dbReference type="SUPFAM" id="SSF47473">
    <property type="entry name" value="EF-hand"/>
    <property type="match status" value="1"/>
</dbReference>
<feature type="region of interest" description="Disordered" evidence="7">
    <location>
        <begin position="6853"/>
        <end position="7056"/>
    </location>
</feature>
<dbReference type="PANTHER" id="PTHR23169:SF23">
    <property type="entry name" value="SHORT STOP, ISOFORM H"/>
    <property type="match status" value="1"/>
</dbReference>
<comment type="subcellular location">
    <subcellularLocation>
        <location evidence="1">Cytoplasm</location>
        <location evidence="1">Cytoskeleton</location>
    </subcellularLocation>
</comment>
<feature type="coiled-coil region" evidence="6">
    <location>
        <begin position="4715"/>
        <end position="4742"/>
    </location>
</feature>
<feature type="coiled-coil region" evidence="6">
    <location>
        <begin position="5374"/>
        <end position="5419"/>
    </location>
</feature>
<proteinExistence type="predicted"/>
<dbReference type="SMART" id="SM00150">
    <property type="entry name" value="SPEC"/>
    <property type="match status" value="30"/>
</dbReference>
<dbReference type="Pfam" id="PF02187">
    <property type="entry name" value="GAS2"/>
    <property type="match status" value="1"/>
</dbReference>
<dbReference type="OrthoDB" id="2250192at2759"/>
<dbReference type="GO" id="GO:0030056">
    <property type="term" value="C:hemidesmosome"/>
    <property type="evidence" value="ECO:0007669"/>
    <property type="project" value="TreeGrafter"/>
</dbReference>
<feature type="region of interest" description="Disordered" evidence="7">
    <location>
        <begin position="6457"/>
        <end position="6531"/>
    </location>
</feature>
<dbReference type="Gene3D" id="3.30.160.780">
    <property type="match status" value="1"/>
</dbReference>
<feature type="compositionally biased region" description="Basic and acidic residues" evidence="7">
    <location>
        <begin position="84"/>
        <end position="106"/>
    </location>
</feature>
<dbReference type="Gene3D" id="3.90.1290.10">
    <property type="entry name" value="Plakin repeat"/>
    <property type="match status" value="13"/>
</dbReference>
<feature type="compositionally biased region" description="Polar residues" evidence="7">
    <location>
        <begin position="6941"/>
        <end position="6967"/>
    </location>
</feature>
<feature type="region of interest" description="Disordered" evidence="7">
    <location>
        <begin position="1577"/>
        <end position="1596"/>
    </location>
</feature>
<protein>
    <submittedName>
        <fullName evidence="8">Uncharacterized protein</fullName>
    </submittedName>
</protein>
<dbReference type="GO" id="GO:0005737">
    <property type="term" value="C:cytoplasm"/>
    <property type="evidence" value="ECO:0007669"/>
    <property type="project" value="TreeGrafter"/>
</dbReference>
<dbReference type="InterPro" id="IPR002048">
    <property type="entry name" value="EF_hand_dom"/>
</dbReference>
<feature type="region of interest" description="Disordered" evidence="7">
    <location>
        <begin position="64"/>
        <end position="106"/>
    </location>
</feature>
<dbReference type="SUPFAM" id="SSF46966">
    <property type="entry name" value="Spectrin repeat"/>
    <property type="match status" value="26"/>
</dbReference>
<dbReference type="FunFam" id="1.20.58.60:FF:000001">
    <property type="entry name" value="Microtubule-actin cross-linking factor 1"/>
    <property type="match status" value="4"/>
</dbReference>
<dbReference type="FunFam" id="1.20.58.60:FF:000040">
    <property type="entry name" value="Short stop, isoform N"/>
    <property type="match status" value="1"/>
</dbReference>
<dbReference type="Gene3D" id="1.20.58.60">
    <property type="match status" value="27"/>
</dbReference>
<feature type="coiled-coil region" evidence="6">
    <location>
        <begin position="4460"/>
        <end position="4550"/>
    </location>
</feature>
<dbReference type="GO" id="GO:0042060">
    <property type="term" value="P:wound healing"/>
    <property type="evidence" value="ECO:0007669"/>
    <property type="project" value="TreeGrafter"/>
</dbReference>
<dbReference type="SUPFAM" id="SSF143575">
    <property type="entry name" value="GAS2 domain-like"/>
    <property type="match status" value="1"/>
</dbReference>
<feature type="compositionally biased region" description="Basic and acidic residues" evidence="7">
    <location>
        <begin position="7046"/>
        <end position="7056"/>
    </location>
</feature>
<feature type="compositionally biased region" description="Low complexity" evidence="7">
    <location>
        <begin position="6997"/>
        <end position="7014"/>
    </location>
</feature>
<evidence type="ECO:0000256" key="6">
    <source>
        <dbReference type="SAM" id="Coils"/>
    </source>
</evidence>
<gene>
    <name evidence="8" type="ORF">YQE_08797</name>
</gene>
<keyword evidence="5" id="KW-0206">Cytoskeleton</keyword>
<dbReference type="OMA" id="YPEKTGP"/>
<evidence type="ECO:0000256" key="5">
    <source>
        <dbReference type="ARBA" id="ARBA00023212"/>
    </source>
</evidence>
<feature type="coiled-coil region" evidence="6">
    <location>
        <begin position="4604"/>
        <end position="4631"/>
    </location>
</feature>
<dbReference type="PANTHER" id="PTHR23169">
    <property type="entry name" value="ENVOPLAKIN"/>
    <property type="match status" value="1"/>
</dbReference>
<dbReference type="InterPro" id="IPR035915">
    <property type="entry name" value="Plakin_repeat_sf"/>
</dbReference>
<feature type="compositionally biased region" description="Low complexity" evidence="7">
    <location>
        <begin position="3813"/>
        <end position="3835"/>
    </location>
</feature>
<dbReference type="FunFam" id="1.20.58.60:FF:000042">
    <property type="entry name" value="Short stop, isoform N"/>
    <property type="match status" value="1"/>
</dbReference>
<feature type="coiled-coil region" evidence="6">
    <location>
        <begin position="3867"/>
        <end position="3927"/>
    </location>
</feature>
<dbReference type="PROSITE" id="PS51460">
    <property type="entry name" value="GAR"/>
    <property type="match status" value="1"/>
</dbReference>
<dbReference type="Pfam" id="PF00435">
    <property type="entry name" value="Spectrin"/>
    <property type="match status" value="19"/>
</dbReference>
<keyword evidence="4" id="KW-0677">Repeat</keyword>
<dbReference type="InterPro" id="IPR003108">
    <property type="entry name" value="GAR_dom"/>
</dbReference>
<dbReference type="FunFam" id="1.20.58.60:FF:000058">
    <property type="entry name" value="Short stop, isoform K"/>
    <property type="match status" value="1"/>
</dbReference>
<keyword evidence="3" id="KW-0597">Phosphoprotein</keyword>
<feature type="non-terminal residue" evidence="8">
    <location>
        <position position="1"/>
    </location>
</feature>
<dbReference type="HOGENOM" id="CLU_000015_2_1_1"/>
<dbReference type="InterPro" id="IPR002017">
    <property type="entry name" value="Spectrin_repeat"/>
</dbReference>
<feature type="compositionally biased region" description="Polar residues" evidence="7">
    <location>
        <begin position="6865"/>
        <end position="6881"/>
    </location>
</feature>
<organism evidence="8">
    <name type="scientific">Dendroctonus ponderosae</name>
    <name type="common">Mountain pine beetle</name>
    <dbReference type="NCBI Taxonomy" id="77166"/>
    <lineage>
        <taxon>Eukaryota</taxon>
        <taxon>Metazoa</taxon>
        <taxon>Ecdysozoa</taxon>
        <taxon>Arthropoda</taxon>
        <taxon>Hexapoda</taxon>
        <taxon>Insecta</taxon>
        <taxon>Pterygota</taxon>
        <taxon>Neoptera</taxon>
        <taxon>Endopterygota</taxon>
        <taxon>Coleoptera</taxon>
        <taxon>Polyphaga</taxon>
        <taxon>Cucujiformia</taxon>
        <taxon>Curculionidae</taxon>
        <taxon>Scolytinae</taxon>
        <taxon>Dendroctonus</taxon>
    </lineage>
</organism>
<evidence type="ECO:0000313" key="8">
    <source>
        <dbReference type="EMBL" id="ENN74680.1"/>
    </source>
</evidence>
<feature type="compositionally biased region" description="Basic and acidic residues" evidence="7">
    <location>
        <begin position="6470"/>
        <end position="6479"/>
    </location>
</feature>
<feature type="compositionally biased region" description="Basic and acidic residues" evidence="7">
    <location>
        <begin position="3783"/>
        <end position="3792"/>
    </location>
</feature>
<feature type="region of interest" description="Disordered" evidence="7">
    <location>
        <begin position="3780"/>
        <end position="3841"/>
    </location>
</feature>
<reference evidence="8" key="1">
    <citation type="journal article" date="2013" name="Genome Biol.">
        <title>Draft genome of the mountain pine beetle, Dendroctonus ponderosae Hopkins, a major forest pest.</title>
        <authorList>
            <person name="Keeling C.I."/>
            <person name="Yuen M.M."/>
            <person name="Liao N.Y."/>
            <person name="Docking T.R."/>
            <person name="Chan S.K."/>
            <person name="Taylor G.A."/>
            <person name="Palmquist D.L."/>
            <person name="Jackman S.D."/>
            <person name="Nguyen A."/>
            <person name="Li M."/>
            <person name="Henderson H."/>
            <person name="Janes J.K."/>
            <person name="Zhao Y."/>
            <person name="Pandoh P."/>
            <person name="Moore R."/>
            <person name="Sperling F.A."/>
            <person name="Huber D.P."/>
            <person name="Birol I."/>
            <person name="Jones S.J."/>
            <person name="Bohlmann J."/>
        </authorList>
    </citation>
    <scope>NUCLEOTIDE SEQUENCE</scope>
</reference>
<dbReference type="FunFam" id="1.20.58.60:FF:000082">
    <property type="entry name" value="Short stop, isoform K"/>
    <property type="match status" value="1"/>
</dbReference>
<keyword evidence="6" id="KW-0175">Coiled coil</keyword>
<dbReference type="GO" id="GO:0005882">
    <property type="term" value="C:intermediate filament"/>
    <property type="evidence" value="ECO:0007669"/>
    <property type="project" value="TreeGrafter"/>
</dbReference>
<dbReference type="GO" id="GO:0008017">
    <property type="term" value="F:microtubule binding"/>
    <property type="evidence" value="ECO:0007669"/>
    <property type="project" value="InterPro"/>
</dbReference>
<evidence type="ECO:0000256" key="7">
    <source>
        <dbReference type="SAM" id="MobiDB-lite"/>
    </source>
</evidence>
<dbReference type="InterPro" id="IPR011992">
    <property type="entry name" value="EF-hand-dom_pair"/>
</dbReference>
<dbReference type="PROSITE" id="PS50222">
    <property type="entry name" value="EF_HAND_2"/>
    <property type="match status" value="2"/>
</dbReference>
<dbReference type="SMART" id="SM00243">
    <property type="entry name" value="GAS2"/>
    <property type="match status" value="1"/>
</dbReference>
<feature type="compositionally biased region" description="Basic and acidic residues" evidence="7">
    <location>
        <begin position="732"/>
        <end position="745"/>
    </location>
</feature>
<dbReference type="GO" id="GO:0031122">
    <property type="term" value="P:cytoplasmic microtubule organization"/>
    <property type="evidence" value="ECO:0007669"/>
    <property type="project" value="TreeGrafter"/>
</dbReference>
<feature type="compositionally biased region" description="Polar residues" evidence="7">
    <location>
        <begin position="6892"/>
        <end position="6912"/>
    </location>
</feature>
<name>N6TZH1_DENPD</name>
<dbReference type="InterPro" id="IPR001101">
    <property type="entry name" value="Plectin_repeat"/>
</dbReference>
<evidence type="ECO:0000256" key="2">
    <source>
        <dbReference type="ARBA" id="ARBA00022490"/>
    </source>
</evidence>
<feature type="compositionally biased region" description="Low complexity" evidence="7">
    <location>
        <begin position="6972"/>
        <end position="6985"/>
    </location>
</feature>
<feature type="coiled-coil region" evidence="6">
    <location>
        <begin position="4385"/>
        <end position="4416"/>
    </location>
</feature>
<sequence>MGASEVGCSADKRIASCKPIQLTRLVEQMQPQPFRTFRTEFHMSSASEHTSTYTTTTHYSKQFVQTTKSSSSSRSENGTTIKISENKQDQSTDETDKIANGRPPDKHTTLTQIIQEGPQNWGTSMQFTEIKSLKRVHKVHEGIGTENITDIAGIINPYTGEQMTVRDAILERILDVRTGTIIASPDGTQISIEEAKTRGLIEPKVADKLQSPCGIKEDGHELTLLEAIQKDIFEAEQGLIDPSEKRLKVSHSMTINQAIDDGKVDVTSGTYRLESGGTIDIKEAYKRGYLLQHTEVKLQTEALALTDVITQGLIDEVTGWIIDRNTGNKYQIDAATKCNIVEGDLREIVEPKSDSKITVLQALDRGIINPKLGKFVLGHEKVSLLEAKRRQLIVKPKTLKEVVDDNLMDEEGKILSPLHQSRLTLLEAANRGVLDIDQVKCIVDFRTNDLITLNDALREGIILPEGKFRNSVTGETLTIQEAVSRGYIISVVKKSIFDVDGFQPPDKSDHISFNAAIAKGFISKKHDGSLLVNKKSGKLITFTEGIQSGQVKPEVHEMLTRGVGIYENRKELNVLEAVFKGHIDPKNGNLIDIKTNKVIYLKEAIAQHLITPEGAATLNSLLNLNVSTRITRTLVQRYVTVTSKDVKQEIITYTEALRLGLINNEMQTFTDPITHQVIPIVQAISEGRLAPDVDSSEKVIAPKSSAVITIVSRKEVPIHRESMQIDQQTVYSEKKSSENIHRESMQVDQQSLYSEKKSSEKQVYELPSEGWLLSDAINQKLFDPVTGLFIIPGTDRLASFEECVNLKLICSNSATVLDPISKRKMSITKALEKKILDSTGHYRIGNEKLTIEEAINRGFIILEDSTQMAESQRLLQITKSEGQPPKVEVSAVLDKNPPVYTEVKIAQTGTAEPVELQPGIIYDPSINAVVYPDKNQAVDLITAVLENKVSSDLVKVTDPFTGKPMEIKEAIRRNIVDPEKEQYRDKVGQKMSLKDAARFGIITVVGAPIAAVTSVVKTIKTLYVVNPKTGEKIPAEVALQEGLIDLATYEKMQSELVENSQPITTTTTVTRTSLKVTDAKTGKTYTSHEALEQGLITPQQMEELEQQNKEKVKLLDTATISLSDESGPSEADKTRARITTEPTYRVKIGRAQSLSPDREAKKVVLQKLRRKIVRPEDAAKTGLLESEAVSLLADKANFITEEGETLTLQEALEANKVDGNQGIIIDPQRGDQLTISQAIERGILDPDGSSEILVPLNRSLSIPEVIKQGLLDPATQKVVHPETGAHLSISEAIICDIIDPLSTLVEKTGDKVTLSEALESGVVDDETSVVETKSGAKNLEDAVKDKVFDEATPKGPLQLPPAGMTLSVAIKRGLVDSDTKHIINPVTKESISISEAIKDNFIMSLPFPPAPEGVKLDEALESQLIDTDAGTFKDPKSGETYPVSEAVEKGMLIIKEPTSAVYFSAKPPVTTVTETVNTIHTVTTKTIEILSGYALLNNQEVQNVTTGQILSIEEAKKQGIIKDVKETKNKTIIKDIHMSFSDALHKGLVDMKAGTYTDPNSGESIPIQQALQEGKISATPQITEESRESSVSTSKSTELNISEAFETIYDSKSEKFLDLTENKEVTFKEALDRDIIDPNSIIYDVAAQKTISIAAAVDKGLIDSETGRIKDEKSGKSIDFKEATKKGLIAVLGGLALPVIAPVAAGVAAVNAVKDYAEKKKLEKKKEEKKVQEERKAMTIQTVDSAQAKTSTVHVIKKEESIISSPDIVKILPVGDAISQNLINPKTCRIIYGNSELPYTVQDGLSQNKIGPLDEIQIVSNNRVILVDVHKSAVISISKNMTAQKLAELGYYDLRRRLFIDPQTGAHITFEDLVYELGVIDPDTVLVKDLTKKPAAYVTLHEALQRPLLDRQTGYMVDPKTGKRVPFFEAVKLRWIIHVDDKPKEKFKPITLQEIVKTEKFDHEKVEVATATETLPLIKALNANMVDPKSVTIRDPKNMQLVPFYEAVDKQIVDPQRGLVVNTATQEIIPFSEAFLSGLVLAIPRPISLQAVIHKGMYDSESFKIRDPLTNQLLSVQEAIERQIVDAKISEIKDTKEDVFIILDDAIANKVIDAETGRMMDTNAGALVPFDKALELQLIRTKPVVFNLLQVILANYYSPQSGLIMNPITGDEITLAKAIEYKLVDPVTTRIKDDRRGRIVEIHEAVESSLIDAEKGLLTNPPLTLDQAYLKGYILSTVLPWSLQETLAQNVYDSTSGQIVFNDSNVTISQAIEGGIVNPNVLTVKDPKSGEIITLNEAIQLKLIDPVKGQAYDPISNSEMNLVEAQERGLIVPYKTQITLPEAVFKGFYDPTTGKFINPKNKERLKASSAINRGYVDTSGTLVTIDEEIVTFDQAVTEGVIDTNEGFILSYNEHVDFNEAFERGLLVEIRPPIPLSEAIAKGIYDEETQLFLDPQTGQYLTLIEAIEISLIDAESVSVKDTRVGIWRKISLIDAIHNNYVDGNTGKVRDFAKGENFEVSLQKAFDMGILVDNKAAISLQRAIHQGLYDETTGKILDPSTDRKVTLHEAIRNFNVNPLLPCYLDRREGRLYNLTETCRLGIIDKRSGTFKEPFTEKTIKLTEALNAGLIVDIESANFGLAEALELGLYIPEEGVFVHPASGRKFNLSESIENELINPVTSLVKNSKLNKYVQLPVAIETRLIDDQLSTYVFPHGKTIDLIEARNKGLIVTARTPLTLEETLRNSLYRPDSGKFADPVNNEFYDLKQALENKFIDSQTTALKDATNNTTKSLLLAIEEGKIDIEKGRVLDSKSKKTFNFDEAFKRGLLITLTKPLEEEAVQKVVSDSAVSPRQLRECALDEAIKFDMLNPDEAVIKDLQTGKFKTVAEAVKDGQLDLAKTVIFDVQAGKVKSLVVTYDQLLVIYLKEPIGFRQAVDSGLLSITSGKFTVPNTSEELSLKDSIALGFVDPDSVLLKDSNKKKLIKLPEGFRKGLIDADKGNVLDSATSKLYSLSAALESGLLITPNMGFTLIETIVYGIYNPTTGCFTDPFVTTSIIDRKKLTLVEAIDENLVDPSTTVVKDLDGGTIEPLWQAIESKVVDAVAGRIHDTVEKKEYDFVKALEKGLILPAEQRQAVQEKYKLCDETLSKLLHWIGEVEDRIASQDVIHEVEEELRNQINSIKQIKDDLEQHSGQVSHCGDQVRQLVLTAGDILSKSEVSALEKSSRNLKTRFDKAVDKTDKLLRRQLAARDELAKLKSELNLFSTWLGKARRILEDKERALSDLQRLDSSADSTRDFVSDVIAHQADLRFITMSAQKFVDEGKEYLNILNDFRTSLPSRLPHIEPLSSQDSPVRSEVSLVTQQYRDLLHRANNLADRLSGVGGKQREYSDALDKARTWLKDAEPRANKLLNEPIGGDPKTVEDQLHKAKALNNEFVANGKLIDNAKQATSALVRSLEGQISPSEIHRLEEPVESLEGKYNSLSGAIANRCQELDTALVQSQGVQDALDGIIDWLNQAENQFKNMQRPASLIQERLEEQLREHRGFQSDIDTHISSIDSVYLSANELIVSTSNARVAKQIEGKLTDVKTRFEKLFDRVQNRGVFLGEVNRDLVAFNNQALKFEKWYSEIMEIIESRDLAKAPAEQYALQMKEIARNRDDNRALFEEVVQIGKELLNKRDVTDTTGVRDRVKNMESQWRDLENLMEEKTKLSKLRAEQHSAYETLKEQVLDWLSRMETKVTRLDLVAIHLETLRKQHDELKPISSEYKGYSSTIDKVNDIGNAYDSLIRGDRPESPSRRKGYSPTKRLSGRASQDARSPSPTKGLSPLSPGGSSGFSSRRSSQDGFHLEELSPVQQQLSEINNRYSLLGVKINDRQSEIDQLREELKKQLDNLKTLSAFLEKTQRQLPKDVVPNTKDEADKLNKQIKHVLEEMYEKQSLLDTTNSQVRDLLKRKAGAMGADNLNDELEEVLSHWKSLSDHLKNRIKFMEDMKEFHDTHDSLATWLGAKERMLTVLGPISSDSRMVQSQVQQVQVLREEFRSQQPQLQHLVDVGDDVLSYLEPRSPDHQKINTKLTAIQQRWADILGKLEERAESLGAAADTSREFDAQLTRLRDALQGISDNLDEVAFEKNPEDQLRKVEHLERQLEGQRPLLADLEANGAQLCEVLSDPASRADIQSKLASVGRQYNALQKKLDLKKAEIEGSLRDGRQFEASCAKTLGWLSDELGSLSERLLISADRDVLEQQLAHHEPIYRDVLAREHEVIMLLNKGREMVSRSTKTDTRGVQRDLDKIQQSWEKLRKEALDRQTRLKTCQEHCRKYYSVLESFLPWLRQAEDKIDSLRLQSFEKKHIEKQLKELQAFRNEVWKKSGEYENTRSLGDTFLSSCDIDKDIVKNELLELKERWEKLNNDLILRTQALEDQSRRLGDFNENLRDLKHGLDRCEDKLASHDALGGASRDPKLLDRIKALREETANLKKPLQSLRNQAADLCHEATENGIDANHLKDEVESIGDRIDDLQSKLNDRCSDLQSAATAVTQFNEKVKGLSHDLSGLEAELDNMKPPARDVKAVRGQIDDVVKFIGKVGKASNDVEDAILAGERLVDSGFAPDTAQTRQQVDALKRQLGKLDDRAHNREKELEGALKKLEDFYIGHAGVLDGIKDASDQLRKLKPIGSDVEGIRSQQKDFKKFRAATVDPLNKNVETCNRVGQGLVQSAASGVNTQTLEKDLEKMNDQWNTLKEKINDRERKLDIALLQSGKFQEALDGLAKWLADTEELVANQKPPSADYKVVKAQLQEQKFLKKMLLDRQNSMSSLFSMGNEIAKEADPSERKAIEKQLKDLIGRFDALTEGAQQRTLDLEHAMKVAKEFQDKLLPLQDWLERSEKKVKDMSLIPTDEEKIQQRIREHDALHNDILSKKPDFRELADVASNLMSLVGEDEAAGLADKLAEVTDRYGNLVEDSEKIGDLLTASRQGLRHLVLTYQDLAAWMDSMEQRLARYKVLAVHTDRLLEQMDDLTALTEDIAGRQADVDGTVDAGVELMGHISSDEALQLKDKLDSLQRRYNDLTSRGADLLKLAQNLLPLVQKFHNNHNRLVEWMQGAESVLQSAEPNEGDIARLEVDLQELRPVLETINVLGPQLCQASPGEGAATIEGLVSRDNRRFDAIAEQIQRRAERIHLGKQRALEVTGDIDELLEWFREVESQIRDAEKPSAEPDVIRVQLKEHKALNDDISSQKGRVRDVLSTAKKVLRESPPSEDTSLIREKMEDLREAMDTVSALSSDRLGILEQALPLAEHFHDTHIGLVNWLGDMEEQVSMLSMPALRPDAIAQQQDRNELFLQSINEHKPLVDKLNKTGEALIRLCNDDDGSKVQELLDNDNARYAALKLELRERQQALEQALQESSLFSDKLEGMLRALTNTADQVNNQEPISAHVPKIRDQIEDNDAIVSDLDKRKEAYAAVQRAADDVINKAGNRADSAVKDIKRKLDKLKNLWDDVQKATKDRGHSLDNALDAAQKFWKELHAIMATLKDLEDSLVSQEPPAVEPKAIQEQQVALQEIRQEIDQTKPEVDQVRSSGQKLMKLCGEPDKPEVKKHIEDLDNAWDNITALYAKREENLIDAMEKAMEFHETLQDLLAFLDKAERKFEKMGPLGADIDAVKKQIEQLKNFKAEVDPHMVKVEALNRQAQELTERTSADQAAAIKEPLSAVNKRWDDLLRGMVDRQRQLENALLRLGQFQHALNELLIWISKTDKTLDELKPVAGDAQVLEIELAKLKVLINDIQAHQTSVDTLNDAGRQIIESGEDRYEASTTQEKLNTLNTQWRALVQKAADRQRELEDALTDAHRFNAEIQDLLSWLGDVDGIIAASKPVGGLPETASEQLERFMEIYNEIEENRPKVETVLAQGQEYLKKAPPNSASNLQHNLRTLKQRWDSVTARANDKKIKLEIALKEATEFHESLQAFVDWLTNAEKILNSLKPVSRVLDNVQQQIEDHKVFQKDVSAHREIMLALDKKGTHLKYFSQKQDVILIKNLLISVQHRWERVAAKSAERTRALDLGYKEAKEFHDSWLGLMHWLDETEQNLDAFMLDTAGNDPDKIKARLSKHHEFQRALSAKQSSYDTVMKNGKQLKEKAPKTDEPTLKQMLADLKGKWTSVCNKSVESQRKLEEALLYSGQFKDAVAALMAWLKKSEKELSQESPVHGDLDTVTHLFDLHRQFEKELEKRNDQMESVMRNGQELEKTASKTDAAHIRKQMTELNQLWESVTGLTHLKTDRLHDALKEAERLHKSVNMILDWLSDAEMKLRFVGNTPEDEATAYEQLKALDEFRAQLSEKEIEKDQTLNLAHNILAKAHPDSINVIKNWIKVIQSRWEEVSQWALQRHQKLSLHMQSLRDMDETLEDLIQWLLGLENTLIALKREELPMNIPATEQLIADHKEFMENTQKRQAEVDRVCKAKQVKAAAGLKDPRKFGKAKAPIRGSQHDIHEHSSDYGTLGRKQSFKGSRDLLSQRGSRASPGRELSPEPGYPHVGPRFSAPGSEPEFRSPRVKFLYDKWRHVWVLSWERQRELYDHLAYLKEKEKADNFSWDDWRKRFLKFMNYKKSRLTDLFRKMDKDNNELIPRDDFIDGIIRTSKQRNQLEPEQFDTSRLEMKHVADMFDENNRGLIDWKKFIAALRPDWEEKTPDHDAQKIHDEVKRLVMLCTCRQKFRVFQVGEGKYRFGDSQKLRLVRILRSTVMVRVGGGWVALDEFLLKNDPCRAKGRTNIELREQFILADGVSQTMTAFKSKRSSASPVSGSSSTHEHMAELMPIFNEIRARGEIGNAYPLHVGSTAGPTLHMAHVNPNTCYWVTLICVFLVRERSQRSVPMGSLPRHSKSTLSAGTPDSLSDNESGFRTPRKPVYRSTLTPGGSRNNSRPASRTGSRPGSKPPSRHGSNQSLDSTDDTPSRIPRRTPTSGFSSATLSSARKSTVNGTGSRPRTPSGLRSPASPALRSASSNKVRQVTIGVAPTLRTSSRTRTPSGSNTPVYPDQPTAVSRLLRRNSGASETPTGQARRKKSTIEDREPFRL</sequence>
<dbReference type="GO" id="GO:0045104">
    <property type="term" value="P:intermediate filament cytoskeleton organization"/>
    <property type="evidence" value="ECO:0007669"/>
    <property type="project" value="InterPro"/>
</dbReference>
<dbReference type="Gene3D" id="3.30.920.20">
    <property type="entry name" value="Gas2-like domain"/>
    <property type="match status" value="1"/>
</dbReference>
<dbReference type="EMBL" id="KB741037">
    <property type="protein sequence ID" value="ENN74680.1"/>
    <property type="molecule type" value="Genomic_DNA"/>
</dbReference>
<dbReference type="GO" id="GO:0005886">
    <property type="term" value="C:plasma membrane"/>
    <property type="evidence" value="ECO:0007669"/>
    <property type="project" value="UniProtKB-SubCell"/>
</dbReference>
<feature type="coiled-coil region" evidence="6">
    <location>
        <begin position="3164"/>
        <end position="3191"/>
    </location>
</feature>
<dbReference type="FunFam" id="3.30.920.20:FF:000001">
    <property type="entry name" value="Microtubule-actin cross-linking factor 1"/>
    <property type="match status" value="1"/>
</dbReference>
<dbReference type="CDD" id="cd00176">
    <property type="entry name" value="SPEC"/>
    <property type="match status" value="14"/>
</dbReference>
<dbReference type="Gene3D" id="1.10.238.10">
    <property type="entry name" value="EF-hand"/>
    <property type="match status" value="1"/>
</dbReference>
<evidence type="ECO:0000256" key="1">
    <source>
        <dbReference type="ARBA" id="ARBA00004245"/>
    </source>
</evidence>
<evidence type="ECO:0000256" key="4">
    <source>
        <dbReference type="ARBA" id="ARBA00022737"/>
    </source>
</evidence>
<dbReference type="FunFam" id="1.20.58.60:FF:000038">
    <property type="entry name" value="Short stop, isoform N"/>
    <property type="match status" value="1"/>
</dbReference>